<keyword evidence="2" id="KW-1185">Reference proteome</keyword>
<organism evidence="1 2">
    <name type="scientific">Racocetra persica</name>
    <dbReference type="NCBI Taxonomy" id="160502"/>
    <lineage>
        <taxon>Eukaryota</taxon>
        <taxon>Fungi</taxon>
        <taxon>Fungi incertae sedis</taxon>
        <taxon>Mucoromycota</taxon>
        <taxon>Glomeromycotina</taxon>
        <taxon>Glomeromycetes</taxon>
        <taxon>Diversisporales</taxon>
        <taxon>Gigasporaceae</taxon>
        <taxon>Racocetra</taxon>
    </lineage>
</organism>
<reference evidence="1" key="1">
    <citation type="submission" date="2021-06" db="EMBL/GenBank/DDBJ databases">
        <authorList>
            <person name="Kallberg Y."/>
            <person name="Tangrot J."/>
            <person name="Rosling A."/>
        </authorList>
    </citation>
    <scope>NUCLEOTIDE SEQUENCE</scope>
    <source>
        <strain evidence="1">MA461A</strain>
    </source>
</reference>
<evidence type="ECO:0000313" key="1">
    <source>
        <dbReference type="EMBL" id="CAG8827183.1"/>
    </source>
</evidence>
<feature type="non-terminal residue" evidence="1">
    <location>
        <position position="86"/>
    </location>
</feature>
<name>A0ACA9S8H4_9GLOM</name>
<protein>
    <submittedName>
        <fullName evidence="1">10502_t:CDS:1</fullName>
    </submittedName>
</protein>
<sequence>MSSDKLLLNFSNKIGKLLEDPDYEFNTIIRTGNDSNIKCFKAHSLILRAMSPYFRTALSSKHVMKEGDWTYLEQPNFSPSTFDVIL</sequence>
<dbReference type="EMBL" id="CAJVQC010093404">
    <property type="protein sequence ID" value="CAG8827183.1"/>
    <property type="molecule type" value="Genomic_DNA"/>
</dbReference>
<comment type="caution">
    <text evidence="1">The sequence shown here is derived from an EMBL/GenBank/DDBJ whole genome shotgun (WGS) entry which is preliminary data.</text>
</comment>
<accession>A0ACA9S8H4</accession>
<gene>
    <name evidence="1" type="ORF">RPERSI_LOCUS26914</name>
</gene>
<dbReference type="Proteomes" id="UP000789920">
    <property type="component" value="Unassembled WGS sequence"/>
</dbReference>
<proteinExistence type="predicted"/>
<evidence type="ECO:0000313" key="2">
    <source>
        <dbReference type="Proteomes" id="UP000789920"/>
    </source>
</evidence>